<dbReference type="PANTHER" id="PTHR44520:SF2">
    <property type="entry name" value="RESPONSE REGULATOR RCP1"/>
    <property type="match status" value="1"/>
</dbReference>
<protein>
    <submittedName>
        <fullName evidence="3">Response regulator</fullName>
    </submittedName>
</protein>
<evidence type="ECO:0000313" key="3">
    <source>
        <dbReference type="EMBL" id="GGM36815.1"/>
    </source>
</evidence>
<dbReference type="InterPro" id="IPR011006">
    <property type="entry name" value="CheY-like_superfamily"/>
</dbReference>
<dbReference type="AlphaFoldDB" id="A0A8H9L529"/>
<dbReference type="Pfam" id="PF00072">
    <property type="entry name" value="Response_reg"/>
    <property type="match status" value="1"/>
</dbReference>
<dbReference type="Gene3D" id="3.40.50.2300">
    <property type="match status" value="1"/>
</dbReference>
<evidence type="ECO:0000313" key="4">
    <source>
        <dbReference type="Proteomes" id="UP000600547"/>
    </source>
</evidence>
<dbReference type="RefSeq" id="WP_110833046.1">
    <property type="nucleotide sequence ID" value="NZ_BMQG01000003.1"/>
</dbReference>
<reference evidence="4" key="1">
    <citation type="journal article" date="2019" name="Int. J. Syst. Evol. Microbiol.">
        <title>The Global Catalogue of Microorganisms (GCM) 10K type strain sequencing project: providing services to taxonomists for standard genome sequencing and annotation.</title>
        <authorList>
            <consortium name="The Broad Institute Genomics Platform"/>
            <consortium name="The Broad Institute Genome Sequencing Center for Infectious Disease"/>
            <person name="Wu L."/>
            <person name="Ma J."/>
        </authorList>
    </citation>
    <scope>NUCLEOTIDE SEQUENCE [LARGE SCALE GENOMIC DNA]</scope>
    <source>
        <strain evidence="4">JCM 31047</strain>
    </source>
</reference>
<name>A0A8H9L529_9DEIO</name>
<sequence>MTPPKRFLLIDDNPHDQLLAAEAFAELCPDCQLAVANTGPHALELLHSADDLPEVILLDVNMPGMNGFEVLEALKGDAQLSLIPVVMLSTSGAQDDIKAAYTLYASSYIVKARHFSEFLDQIEAFLRYWRHVNLTVRA</sequence>
<keyword evidence="4" id="KW-1185">Reference proteome</keyword>
<comment type="caution">
    <text evidence="3">The sequence shown here is derived from an EMBL/GenBank/DDBJ whole genome shotgun (WGS) entry which is preliminary data.</text>
</comment>
<accession>A0A8H9L529</accession>
<dbReference type="PROSITE" id="PS50110">
    <property type="entry name" value="RESPONSE_REGULATORY"/>
    <property type="match status" value="1"/>
</dbReference>
<dbReference type="SUPFAM" id="SSF52172">
    <property type="entry name" value="CheY-like"/>
    <property type="match status" value="1"/>
</dbReference>
<dbReference type="SMART" id="SM00448">
    <property type="entry name" value="REC"/>
    <property type="match status" value="1"/>
</dbReference>
<dbReference type="PANTHER" id="PTHR44520">
    <property type="entry name" value="RESPONSE REGULATOR RCP1-RELATED"/>
    <property type="match status" value="1"/>
</dbReference>
<dbReference type="EMBL" id="BMQG01000003">
    <property type="protein sequence ID" value="GGM36815.1"/>
    <property type="molecule type" value="Genomic_DNA"/>
</dbReference>
<evidence type="ECO:0000259" key="2">
    <source>
        <dbReference type="PROSITE" id="PS50110"/>
    </source>
</evidence>
<feature type="modified residue" description="4-aspartylphosphate" evidence="1">
    <location>
        <position position="59"/>
    </location>
</feature>
<proteinExistence type="predicted"/>
<dbReference type="InterPro" id="IPR052893">
    <property type="entry name" value="TCS_response_regulator"/>
</dbReference>
<evidence type="ECO:0000256" key="1">
    <source>
        <dbReference type="PROSITE-ProRule" id="PRU00169"/>
    </source>
</evidence>
<feature type="domain" description="Response regulatory" evidence="2">
    <location>
        <begin position="6"/>
        <end position="126"/>
    </location>
</feature>
<keyword evidence="1" id="KW-0597">Phosphoprotein</keyword>
<dbReference type="CDD" id="cd17557">
    <property type="entry name" value="REC_Rcp-like"/>
    <property type="match status" value="1"/>
</dbReference>
<dbReference type="Proteomes" id="UP000600547">
    <property type="component" value="Unassembled WGS sequence"/>
</dbReference>
<organism evidence="3 4">
    <name type="scientific">Deinococcus arenae</name>
    <dbReference type="NCBI Taxonomy" id="1452751"/>
    <lineage>
        <taxon>Bacteria</taxon>
        <taxon>Thermotogati</taxon>
        <taxon>Deinococcota</taxon>
        <taxon>Deinococci</taxon>
        <taxon>Deinococcales</taxon>
        <taxon>Deinococcaceae</taxon>
        <taxon>Deinococcus</taxon>
    </lineage>
</organism>
<dbReference type="GO" id="GO:0000160">
    <property type="term" value="P:phosphorelay signal transduction system"/>
    <property type="evidence" value="ECO:0007669"/>
    <property type="project" value="InterPro"/>
</dbReference>
<gene>
    <name evidence="3" type="ORF">GCM10008956_11590</name>
</gene>
<dbReference type="InterPro" id="IPR001789">
    <property type="entry name" value="Sig_transdc_resp-reg_receiver"/>
</dbReference>